<dbReference type="OrthoDB" id="4223605at2759"/>
<dbReference type="GeneID" id="30999775"/>
<dbReference type="InterPro" id="IPR031107">
    <property type="entry name" value="Small_HSP"/>
</dbReference>
<dbReference type="Pfam" id="PF00011">
    <property type="entry name" value="HSP20"/>
    <property type="match status" value="1"/>
</dbReference>
<evidence type="ECO:0000256" key="3">
    <source>
        <dbReference type="RuleBase" id="RU003616"/>
    </source>
</evidence>
<organism evidence="6 7">
    <name type="scientific">Talaromyces atroroseus</name>
    <dbReference type="NCBI Taxonomy" id="1441469"/>
    <lineage>
        <taxon>Eukaryota</taxon>
        <taxon>Fungi</taxon>
        <taxon>Dikarya</taxon>
        <taxon>Ascomycota</taxon>
        <taxon>Pezizomycotina</taxon>
        <taxon>Eurotiomycetes</taxon>
        <taxon>Eurotiomycetidae</taxon>
        <taxon>Eurotiales</taxon>
        <taxon>Trichocomaceae</taxon>
        <taxon>Talaromyces</taxon>
        <taxon>Talaromyces sect. Trachyspermi</taxon>
    </lineage>
</organism>
<evidence type="ECO:0000256" key="1">
    <source>
        <dbReference type="ARBA" id="ARBA00023016"/>
    </source>
</evidence>
<dbReference type="InterPro" id="IPR008978">
    <property type="entry name" value="HSP20-like_chaperone"/>
</dbReference>
<feature type="compositionally biased region" description="Polar residues" evidence="4">
    <location>
        <begin position="101"/>
        <end position="115"/>
    </location>
</feature>
<dbReference type="AlphaFoldDB" id="A0A225B3P5"/>
<dbReference type="PROSITE" id="PS01031">
    <property type="entry name" value="SHSP"/>
    <property type="match status" value="1"/>
</dbReference>
<keyword evidence="1" id="KW-0346">Stress response</keyword>
<dbReference type="SUPFAM" id="SSF49764">
    <property type="entry name" value="HSP20-like chaperones"/>
    <property type="match status" value="1"/>
</dbReference>
<evidence type="ECO:0000256" key="2">
    <source>
        <dbReference type="PROSITE-ProRule" id="PRU00285"/>
    </source>
</evidence>
<proteinExistence type="inferred from homology"/>
<evidence type="ECO:0000259" key="5">
    <source>
        <dbReference type="PROSITE" id="PS01031"/>
    </source>
</evidence>
<protein>
    <recommendedName>
        <fullName evidence="5">SHSP domain-containing protein</fullName>
    </recommendedName>
</protein>
<gene>
    <name evidence="6" type="ORF">UA08_00020</name>
</gene>
<name>A0A225B3P5_TALAT</name>
<feature type="compositionally biased region" description="Polar residues" evidence="4">
    <location>
        <begin position="27"/>
        <end position="38"/>
    </location>
</feature>
<comment type="caution">
    <text evidence="6">The sequence shown here is derived from an EMBL/GenBank/DDBJ whole genome shotgun (WGS) entry which is preliminary data.</text>
</comment>
<dbReference type="Proteomes" id="UP000214365">
    <property type="component" value="Unassembled WGS sequence"/>
</dbReference>
<reference evidence="6 7" key="1">
    <citation type="submission" date="2015-06" db="EMBL/GenBank/DDBJ databases">
        <title>Talaromyces atroroseus IBT 11181 draft genome.</title>
        <authorList>
            <person name="Rasmussen K.B."/>
            <person name="Rasmussen S."/>
            <person name="Petersen B."/>
            <person name="Sicheritz-Ponten T."/>
            <person name="Mortensen U.H."/>
            <person name="Thrane U."/>
        </authorList>
    </citation>
    <scope>NUCLEOTIDE SEQUENCE [LARGE SCALE GENOMIC DNA]</scope>
    <source>
        <strain evidence="6 7">IBT 11181</strain>
    </source>
</reference>
<dbReference type="InterPro" id="IPR002068">
    <property type="entry name" value="A-crystallin/Hsp20_dom"/>
</dbReference>
<keyword evidence="7" id="KW-1185">Reference proteome</keyword>
<dbReference type="EMBL" id="LFMY01000001">
    <property type="protein sequence ID" value="OKL64338.1"/>
    <property type="molecule type" value="Genomic_DNA"/>
</dbReference>
<dbReference type="PANTHER" id="PTHR11527">
    <property type="entry name" value="HEAT-SHOCK PROTEIN 20 FAMILY MEMBER"/>
    <property type="match status" value="1"/>
</dbReference>
<sequence length="224" mass="24875">MPFYTTTLSPGDFLPLFQLMDDYCDSRQPTKSNGSSRAKSAPTPPQISFTPKFDVREANDSYILNGELPGAQQESIEIEFTDPETMVVKGQVSRNYDVATSPESTTTTNDDSMSVRSLDDDVDDASSTKSNYHSPTVEDENETGDNTTTRSTNNVVPKPAMKPQPAAATFKYWASERQIGNFQRTFTFPNRINQDGVKATLRDGILSITVPKETIKLAKRIRVE</sequence>
<evidence type="ECO:0000313" key="6">
    <source>
        <dbReference type="EMBL" id="OKL64338.1"/>
    </source>
</evidence>
<feature type="region of interest" description="Disordered" evidence="4">
    <location>
        <begin position="92"/>
        <end position="163"/>
    </location>
</feature>
<dbReference type="RefSeq" id="XP_020124459.1">
    <property type="nucleotide sequence ID" value="XM_020259991.1"/>
</dbReference>
<dbReference type="Gene3D" id="2.60.40.790">
    <property type="match status" value="1"/>
</dbReference>
<feature type="domain" description="SHSP" evidence="5">
    <location>
        <begin position="44"/>
        <end position="224"/>
    </location>
</feature>
<evidence type="ECO:0000256" key="4">
    <source>
        <dbReference type="SAM" id="MobiDB-lite"/>
    </source>
</evidence>
<evidence type="ECO:0000313" key="7">
    <source>
        <dbReference type="Proteomes" id="UP000214365"/>
    </source>
</evidence>
<comment type="similarity">
    <text evidence="2 3">Belongs to the small heat shock protein (HSP20) family.</text>
</comment>
<accession>A0A225B3P5</accession>
<dbReference type="STRING" id="1441469.A0A225B3P5"/>
<dbReference type="CDD" id="cd06464">
    <property type="entry name" value="ACD_sHsps-like"/>
    <property type="match status" value="1"/>
</dbReference>
<feature type="region of interest" description="Disordered" evidence="4">
    <location>
        <begin position="25"/>
        <end position="52"/>
    </location>
</feature>
<feature type="compositionally biased region" description="Polar residues" evidence="4">
    <location>
        <begin position="125"/>
        <end position="134"/>
    </location>
</feature>